<evidence type="ECO:0008006" key="3">
    <source>
        <dbReference type="Google" id="ProtNLM"/>
    </source>
</evidence>
<accession>A0A1L9NV29</accession>
<dbReference type="SUPFAM" id="SSF158682">
    <property type="entry name" value="TerB-like"/>
    <property type="match status" value="1"/>
</dbReference>
<keyword evidence="2" id="KW-1185">Reference proteome</keyword>
<dbReference type="EMBL" id="MLCB01000159">
    <property type="protein sequence ID" value="OJI93043.1"/>
    <property type="molecule type" value="Genomic_DNA"/>
</dbReference>
<sequence length="276" mass="26614">MSLMGTLAKVAIGYATARGVDKMAGGGGLGALLGGQQAEAGAAASNPMADMMQSMMGGGAEGGASNPMADMMSKMTGGGAAGGGMDLQGMLGGLMGGSADAGADKGGLLSSLTGGGEGSGAGAGVGLAGIFAALGGAAAVGGKGMGDMLDGFGKAAPAAPEAEASAGLMLRAMIQAAKCDGDIDDAERAKILETVGDDADAEDIAFVQAQLAAPVDVEALAADTPDAQKFQLYAMSMMSIRVDTPAEKAYMSALADALGIDAQTAQMLNMQMGVNA</sequence>
<dbReference type="InterPro" id="IPR029024">
    <property type="entry name" value="TerB-like"/>
</dbReference>
<reference evidence="1 2" key="1">
    <citation type="submission" date="2016-10" db="EMBL/GenBank/DDBJ databases">
        <title>Genome sequence of Planktotalea frisia SH6-1.</title>
        <authorList>
            <person name="Poehlein A."/>
            <person name="Bakenhus I."/>
            <person name="Voget S."/>
            <person name="Brinkhoff T."/>
            <person name="Simon M."/>
        </authorList>
    </citation>
    <scope>NUCLEOTIDE SEQUENCE [LARGE SCALE GENOMIC DNA]</scope>
    <source>
        <strain evidence="1 2">SH6-1</strain>
    </source>
</reference>
<dbReference type="STRING" id="696762.PFRI_28180"/>
<dbReference type="AlphaFoldDB" id="A0A1L9NV29"/>
<comment type="caution">
    <text evidence="1">The sequence shown here is derived from an EMBL/GenBank/DDBJ whole genome shotgun (WGS) entry which is preliminary data.</text>
</comment>
<organism evidence="1 2">
    <name type="scientific">Planktotalea frisia</name>
    <dbReference type="NCBI Taxonomy" id="696762"/>
    <lineage>
        <taxon>Bacteria</taxon>
        <taxon>Pseudomonadati</taxon>
        <taxon>Pseudomonadota</taxon>
        <taxon>Alphaproteobacteria</taxon>
        <taxon>Rhodobacterales</taxon>
        <taxon>Paracoccaceae</taxon>
        <taxon>Planktotalea</taxon>
    </lineage>
</organism>
<proteinExistence type="predicted"/>
<dbReference type="Gene3D" id="1.10.3680.10">
    <property type="entry name" value="TerB-like"/>
    <property type="match status" value="1"/>
</dbReference>
<dbReference type="Proteomes" id="UP000184514">
    <property type="component" value="Unassembled WGS sequence"/>
</dbReference>
<dbReference type="CDD" id="cd07178">
    <property type="entry name" value="terB_like_YebE"/>
    <property type="match status" value="1"/>
</dbReference>
<gene>
    <name evidence="1" type="ORF">PFRI_28180</name>
</gene>
<name>A0A1L9NV29_9RHOB</name>
<evidence type="ECO:0000313" key="2">
    <source>
        <dbReference type="Proteomes" id="UP000184514"/>
    </source>
</evidence>
<dbReference type="OrthoDB" id="7866618at2"/>
<protein>
    <recommendedName>
        <fullName evidence="3">Inner membrane protein YebE</fullName>
    </recommendedName>
</protein>
<dbReference type="RefSeq" id="WP_072631334.1">
    <property type="nucleotide sequence ID" value="NZ_MLCB01000159.1"/>
</dbReference>
<evidence type="ECO:0000313" key="1">
    <source>
        <dbReference type="EMBL" id="OJI93043.1"/>
    </source>
</evidence>
<dbReference type="InterPro" id="IPR007486">
    <property type="entry name" value="YebE"/>
</dbReference>
<dbReference type="Pfam" id="PF04391">
    <property type="entry name" value="DUF533"/>
    <property type="match status" value="1"/>
</dbReference>